<evidence type="ECO:0000256" key="7">
    <source>
        <dbReference type="PROSITE-ProRule" id="PRU01091"/>
    </source>
</evidence>
<dbReference type="FunFam" id="3.40.50.2300:FF:000002">
    <property type="entry name" value="DNA-binding response regulator PhoP"/>
    <property type="match status" value="1"/>
</dbReference>
<dbReference type="InterPro" id="IPR011006">
    <property type="entry name" value="CheY-like_superfamily"/>
</dbReference>
<dbReference type="OrthoDB" id="9802426at2"/>
<evidence type="ECO:0000256" key="5">
    <source>
        <dbReference type="ARBA" id="ARBA00023163"/>
    </source>
</evidence>
<dbReference type="SMART" id="SM00862">
    <property type="entry name" value="Trans_reg_C"/>
    <property type="match status" value="1"/>
</dbReference>
<keyword evidence="4 7" id="KW-0238">DNA-binding</keyword>
<gene>
    <name evidence="10" type="ORF">SAMN02745887_02761</name>
</gene>
<dbReference type="GO" id="GO:0006355">
    <property type="term" value="P:regulation of DNA-templated transcription"/>
    <property type="evidence" value="ECO:0007669"/>
    <property type="project" value="InterPro"/>
</dbReference>
<dbReference type="GO" id="GO:0032993">
    <property type="term" value="C:protein-DNA complex"/>
    <property type="evidence" value="ECO:0007669"/>
    <property type="project" value="TreeGrafter"/>
</dbReference>
<dbReference type="PROSITE" id="PS50110">
    <property type="entry name" value="RESPONSE_REGULATORY"/>
    <property type="match status" value="1"/>
</dbReference>
<evidence type="ECO:0000259" key="8">
    <source>
        <dbReference type="PROSITE" id="PS50110"/>
    </source>
</evidence>
<evidence type="ECO:0000256" key="4">
    <source>
        <dbReference type="ARBA" id="ARBA00023125"/>
    </source>
</evidence>
<evidence type="ECO:0000256" key="1">
    <source>
        <dbReference type="ARBA" id="ARBA00022553"/>
    </source>
</evidence>
<sequence length="226" mass="25380">MRLLLIEDEAPLRQSLRKQLEADGYRVDEAADGEDGLFQASEYPVDLAIVDLGLPKLSGMEVVERLRAEGKALPILILTARGSWQDKVKGLEAGADDYLVKPFEYPELAARVKALLRRALKATSDTLVLGPIGLDFSAQQAQLNGQPVELTTFEYRMLEYLVRERARVVSKQELSDYLYPHDEDRDSNVLEVLIGRLRRKLDPDGTLAPIETLRGRGYRFVLQAGQ</sequence>
<keyword evidence="2" id="KW-0902">Two-component regulatory system</keyword>
<protein>
    <submittedName>
        <fullName evidence="10">Two component transcriptional regulator, winged helix family</fullName>
    </submittedName>
</protein>
<keyword evidence="3" id="KW-0805">Transcription regulation</keyword>
<reference evidence="10 11" key="1">
    <citation type="submission" date="2016-11" db="EMBL/GenBank/DDBJ databases">
        <authorList>
            <person name="Jaros S."/>
            <person name="Januszkiewicz K."/>
            <person name="Wedrychowicz H."/>
        </authorList>
    </citation>
    <scope>NUCLEOTIDE SEQUENCE [LARGE SCALE GENOMIC DNA]</scope>
    <source>
        <strain evidence="10 11">DSM 18899</strain>
    </source>
</reference>
<keyword evidence="11" id="KW-1185">Reference proteome</keyword>
<dbReference type="EMBL" id="FPKR01000011">
    <property type="protein sequence ID" value="SFZ78053.1"/>
    <property type="molecule type" value="Genomic_DNA"/>
</dbReference>
<dbReference type="AlphaFoldDB" id="A0A1K2HMY4"/>
<dbReference type="Gene3D" id="1.10.10.10">
    <property type="entry name" value="Winged helix-like DNA-binding domain superfamily/Winged helix DNA-binding domain"/>
    <property type="match status" value="1"/>
</dbReference>
<dbReference type="Pfam" id="PF00486">
    <property type="entry name" value="Trans_reg_C"/>
    <property type="match status" value="1"/>
</dbReference>
<evidence type="ECO:0000256" key="3">
    <source>
        <dbReference type="ARBA" id="ARBA00023015"/>
    </source>
</evidence>
<feature type="domain" description="Response regulatory" evidence="8">
    <location>
        <begin position="2"/>
        <end position="116"/>
    </location>
</feature>
<dbReference type="PROSITE" id="PS51755">
    <property type="entry name" value="OMPR_PHOB"/>
    <property type="match status" value="1"/>
</dbReference>
<dbReference type="PANTHER" id="PTHR48111:SF71">
    <property type="entry name" value="TRANSCRIPTIONAL REGULATORY PROTEIN PHOP"/>
    <property type="match status" value="1"/>
</dbReference>
<dbReference type="InterPro" id="IPR039420">
    <property type="entry name" value="WalR-like"/>
</dbReference>
<evidence type="ECO:0000313" key="11">
    <source>
        <dbReference type="Proteomes" id="UP000186513"/>
    </source>
</evidence>
<dbReference type="CDD" id="cd00383">
    <property type="entry name" value="trans_reg_C"/>
    <property type="match status" value="1"/>
</dbReference>
<dbReference type="GO" id="GO:0000976">
    <property type="term" value="F:transcription cis-regulatory region binding"/>
    <property type="evidence" value="ECO:0007669"/>
    <property type="project" value="TreeGrafter"/>
</dbReference>
<name>A0A1K2HMY4_9NEIS</name>
<evidence type="ECO:0000256" key="6">
    <source>
        <dbReference type="PROSITE-ProRule" id="PRU00169"/>
    </source>
</evidence>
<dbReference type="Gene3D" id="3.40.50.2300">
    <property type="match status" value="1"/>
</dbReference>
<evidence type="ECO:0000259" key="9">
    <source>
        <dbReference type="PROSITE" id="PS51755"/>
    </source>
</evidence>
<dbReference type="Gene3D" id="6.10.250.690">
    <property type="match status" value="1"/>
</dbReference>
<dbReference type="Proteomes" id="UP000186513">
    <property type="component" value="Unassembled WGS sequence"/>
</dbReference>
<keyword evidence="5" id="KW-0804">Transcription</keyword>
<dbReference type="InterPro" id="IPR001789">
    <property type="entry name" value="Sig_transdc_resp-reg_receiver"/>
</dbReference>
<dbReference type="STRING" id="1121279.SAMN02745887_02761"/>
<dbReference type="PANTHER" id="PTHR48111">
    <property type="entry name" value="REGULATOR OF RPOS"/>
    <property type="match status" value="1"/>
</dbReference>
<dbReference type="InterPro" id="IPR001867">
    <property type="entry name" value="OmpR/PhoB-type_DNA-bd"/>
</dbReference>
<dbReference type="SMART" id="SM00448">
    <property type="entry name" value="REC"/>
    <property type="match status" value="1"/>
</dbReference>
<dbReference type="InterPro" id="IPR036388">
    <property type="entry name" value="WH-like_DNA-bd_sf"/>
</dbReference>
<accession>A0A1K2HMY4</accession>
<dbReference type="SUPFAM" id="SSF52172">
    <property type="entry name" value="CheY-like"/>
    <property type="match status" value="1"/>
</dbReference>
<dbReference type="GO" id="GO:0000156">
    <property type="term" value="F:phosphorelay response regulator activity"/>
    <property type="evidence" value="ECO:0007669"/>
    <property type="project" value="TreeGrafter"/>
</dbReference>
<feature type="domain" description="OmpR/PhoB-type" evidence="9">
    <location>
        <begin position="124"/>
        <end position="222"/>
    </location>
</feature>
<evidence type="ECO:0000256" key="2">
    <source>
        <dbReference type="ARBA" id="ARBA00023012"/>
    </source>
</evidence>
<proteinExistence type="predicted"/>
<keyword evidence="1 6" id="KW-0597">Phosphoprotein</keyword>
<dbReference type="GO" id="GO:0005829">
    <property type="term" value="C:cytosol"/>
    <property type="evidence" value="ECO:0007669"/>
    <property type="project" value="TreeGrafter"/>
</dbReference>
<dbReference type="RefSeq" id="WP_072429263.1">
    <property type="nucleotide sequence ID" value="NZ_FPKR01000011.1"/>
</dbReference>
<dbReference type="Pfam" id="PF00072">
    <property type="entry name" value="Response_reg"/>
    <property type="match status" value="1"/>
</dbReference>
<evidence type="ECO:0000313" key="10">
    <source>
        <dbReference type="EMBL" id="SFZ78053.1"/>
    </source>
</evidence>
<feature type="DNA-binding region" description="OmpR/PhoB-type" evidence="7">
    <location>
        <begin position="124"/>
        <end position="222"/>
    </location>
</feature>
<feature type="modified residue" description="4-aspartylphosphate" evidence="6">
    <location>
        <position position="51"/>
    </location>
</feature>
<organism evidence="10 11">
    <name type="scientific">Chitinimonas taiwanensis DSM 18899</name>
    <dbReference type="NCBI Taxonomy" id="1121279"/>
    <lineage>
        <taxon>Bacteria</taxon>
        <taxon>Pseudomonadati</taxon>
        <taxon>Pseudomonadota</taxon>
        <taxon>Betaproteobacteria</taxon>
        <taxon>Neisseriales</taxon>
        <taxon>Chitinibacteraceae</taxon>
        <taxon>Chitinimonas</taxon>
    </lineage>
</organism>